<dbReference type="PANTHER" id="PTHR10815">
    <property type="entry name" value="METHYLATED-DNA--PROTEIN-CYSTEINE METHYLTRANSFERASE"/>
    <property type="match status" value="1"/>
</dbReference>
<feature type="domain" description="Methylated-DNA-[protein]-cysteine S-methyltransferase DNA binding" evidence="10">
    <location>
        <begin position="84"/>
        <end position="164"/>
    </location>
</feature>
<accession>A0A940DEG5</accession>
<dbReference type="SUPFAM" id="SSF53155">
    <property type="entry name" value="Methylated DNA-protein cysteine methyltransferase domain"/>
    <property type="match status" value="1"/>
</dbReference>
<dbReference type="GO" id="GO:0005737">
    <property type="term" value="C:cytoplasm"/>
    <property type="evidence" value="ECO:0007669"/>
    <property type="project" value="UniProtKB-SubCell"/>
</dbReference>
<gene>
    <name evidence="12" type="ORF">IAC77_01370</name>
</gene>
<dbReference type="EC" id="2.1.1.63" evidence="9"/>
<dbReference type="FunFam" id="1.10.10.10:FF:000214">
    <property type="entry name" value="Methylated-DNA--protein-cysteine methyltransferase"/>
    <property type="match status" value="1"/>
</dbReference>
<keyword evidence="3 9" id="KW-0963">Cytoplasm</keyword>
<keyword evidence="5 9" id="KW-0808">Transferase</keyword>
<dbReference type="Proteomes" id="UP000721442">
    <property type="component" value="Unassembled WGS sequence"/>
</dbReference>
<dbReference type="SUPFAM" id="SSF46767">
    <property type="entry name" value="Methylated DNA-protein cysteine methyltransferase, C-terminal domain"/>
    <property type="match status" value="1"/>
</dbReference>
<evidence type="ECO:0000256" key="8">
    <source>
        <dbReference type="ARBA" id="ARBA00049348"/>
    </source>
</evidence>
<comment type="caution">
    <text evidence="12">The sequence shown here is derived from an EMBL/GenBank/DDBJ whole genome shotgun (WGS) entry which is preliminary data.</text>
</comment>
<feature type="active site" description="Nucleophile; methyl group acceptor" evidence="9">
    <location>
        <position position="135"/>
    </location>
</feature>
<evidence type="ECO:0000256" key="7">
    <source>
        <dbReference type="ARBA" id="ARBA00023204"/>
    </source>
</evidence>
<feature type="domain" description="Methylguanine DNA methyltransferase ribonuclease-like" evidence="11">
    <location>
        <begin position="10"/>
        <end position="79"/>
    </location>
</feature>
<comment type="similarity">
    <text evidence="2 9">Belongs to the MGMT family.</text>
</comment>
<dbReference type="Pfam" id="PF01035">
    <property type="entry name" value="DNA_binding_1"/>
    <property type="match status" value="1"/>
</dbReference>
<comment type="catalytic activity">
    <reaction evidence="8 9">
        <text>a 6-O-methyl-2'-deoxyguanosine in DNA + L-cysteinyl-[protein] = S-methyl-L-cysteinyl-[protein] + a 2'-deoxyguanosine in DNA</text>
        <dbReference type="Rhea" id="RHEA:24000"/>
        <dbReference type="Rhea" id="RHEA-COMP:10131"/>
        <dbReference type="Rhea" id="RHEA-COMP:10132"/>
        <dbReference type="Rhea" id="RHEA-COMP:11367"/>
        <dbReference type="Rhea" id="RHEA-COMP:11368"/>
        <dbReference type="ChEBI" id="CHEBI:29950"/>
        <dbReference type="ChEBI" id="CHEBI:82612"/>
        <dbReference type="ChEBI" id="CHEBI:85445"/>
        <dbReference type="ChEBI" id="CHEBI:85448"/>
        <dbReference type="EC" id="2.1.1.63"/>
    </reaction>
</comment>
<dbReference type="NCBIfam" id="TIGR00589">
    <property type="entry name" value="ogt"/>
    <property type="match status" value="1"/>
</dbReference>
<dbReference type="Gene3D" id="1.10.10.10">
    <property type="entry name" value="Winged helix-like DNA-binding domain superfamily/Winged helix DNA-binding domain"/>
    <property type="match status" value="1"/>
</dbReference>
<evidence type="ECO:0000256" key="2">
    <source>
        <dbReference type="ARBA" id="ARBA00008711"/>
    </source>
</evidence>
<evidence type="ECO:0000256" key="3">
    <source>
        <dbReference type="ARBA" id="ARBA00022490"/>
    </source>
</evidence>
<dbReference type="InterPro" id="IPR001497">
    <property type="entry name" value="MethylDNA_cys_MeTrfase_AS"/>
</dbReference>
<dbReference type="PANTHER" id="PTHR10815:SF5">
    <property type="entry name" value="METHYLATED-DNA--PROTEIN-CYSTEINE METHYLTRANSFERASE"/>
    <property type="match status" value="1"/>
</dbReference>
<dbReference type="HAMAP" id="MF_00772">
    <property type="entry name" value="OGT"/>
    <property type="match status" value="1"/>
</dbReference>
<dbReference type="InterPro" id="IPR014048">
    <property type="entry name" value="MethylDNA_cys_MeTrfase_DNA-bd"/>
</dbReference>
<dbReference type="GO" id="GO:0032259">
    <property type="term" value="P:methylation"/>
    <property type="evidence" value="ECO:0007669"/>
    <property type="project" value="UniProtKB-KW"/>
</dbReference>
<dbReference type="AlphaFoldDB" id="A0A940DEG5"/>
<dbReference type="GO" id="GO:0003908">
    <property type="term" value="F:methylated-DNA-[protein]-cysteine S-methyltransferase activity"/>
    <property type="evidence" value="ECO:0007669"/>
    <property type="project" value="UniProtKB-UniRule"/>
</dbReference>
<proteinExistence type="inferred from homology"/>
<organism evidence="12 13">
    <name type="scientific">Candidatus Enterousia excrementavium</name>
    <dbReference type="NCBI Taxonomy" id="2840789"/>
    <lineage>
        <taxon>Bacteria</taxon>
        <taxon>Pseudomonadati</taxon>
        <taxon>Pseudomonadota</taxon>
        <taxon>Alphaproteobacteria</taxon>
        <taxon>Candidatus Enterousia</taxon>
    </lineage>
</organism>
<evidence type="ECO:0000256" key="9">
    <source>
        <dbReference type="HAMAP-Rule" id="MF_00772"/>
    </source>
</evidence>
<comment type="function">
    <text evidence="9">Involved in the cellular defense against the biological effects of O6-methylguanine (O6-MeG) and O4-methylthymine (O4-MeT) in DNA. Repairs the methylated nucleobase in DNA by stoichiometrically transferring the methyl group to a cysteine residue in the enzyme. This is a suicide reaction: the enzyme is irreversibly inactivated.</text>
</comment>
<evidence type="ECO:0000256" key="4">
    <source>
        <dbReference type="ARBA" id="ARBA00022603"/>
    </source>
</evidence>
<evidence type="ECO:0000313" key="13">
    <source>
        <dbReference type="Proteomes" id="UP000721442"/>
    </source>
</evidence>
<comment type="subcellular location">
    <subcellularLocation>
        <location evidence="9">Cytoplasm</location>
    </subcellularLocation>
</comment>
<sequence>MTTPTYFIDTYDSPLGELTLCATPDALVGLWFRGQKYFRAGVPDDAARNANLSVFNITKQWLDEYFAGARPDASRIPLNPRGTEFQRAVWHELRKIPYGTTTTYGDIAARMGRGTSPRAVGGAVGRNPVSIIIPCHRVLGANGKLVGYAGGLDIKNKLLWAEGVNL</sequence>
<comment type="catalytic activity">
    <reaction evidence="1 9">
        <text>a 4-O-methyl-thymidine in DNA + L-cysteinyl-[protein] = a thymidine in DNA + S-methyl-L-cysteinyl-[protein]</text>
        <dbReference type="Rhea" id="RHEA:53428"/>
        <dbReference type="Rhea" id="RHEA-COMP:10131"/>
        <dbReference type="Rhea" id="RHEA-COMP:10132"/>
        <dbReference type="Rhea" id="RHEA-COMP:13555"/>
        <dbReference type="Rhea" id="RHEA-COMP:13556"/>
        <dbReference type="ChEBI" id="CHEBI:29950"/>
        <dbReference type="ChEBI" id="CHEBI:82612"/>
        <dbReference type="ChEBI" id="CHEBI:137386"/>
        <dbReference type="ChEBI" id="CHEBI:137387"/>
        <dbReference type="EC" id="2.1.1.63"/>
    </reaction>
</comment>
<evidence type="ECO:0000313" key="12">
    <source>
        <dbReference type="EMBL" id="MBO8407093.1"/>
    </source>
</evidence>
<comment type="miscellaneous">
    <text evidence="9">This enzyme catalyzes only one turnover and therefore is not strictly catalytic. According to one definition, an enzyme is a biocatalyst that acts repeatedly and over many reaction cycles.</text>
</comment>
<reference evidence="12" key="1">
    <citation type="submission" date="2020-10" db="EMBL/GenBank/DDBJ databases">
        <authorList>
            <person name="Gilroy R."/>
        </authorList>
    </citation>
    <scope>NUCLEOTIDE SEQUENCE</scope>
    <source>
        <strain evidence="12">B1-16210</strain>
    </source>
</reference>
<dbReference type="Gene3D" id="3.30.160.70">
    <property type="entry name" value="Methylated DNA-protein cysteine methyltransferase domain"/>
    <property type="match status" value="1"/>
</dbReference>
<keyword evidence="4 9" id="KW-0489">Methyltransferase</keyword>
<dbReference type="GO" id="GO:0006307">
    <property type="term" value="P:DNA alkylation repair"/>
    <property type="evidence" value="ECO:0007669"/>
    <property type="project" value="UniProtKB-UniRule"/>
</dbReference>
<dbReference type="InterPro" id="IPR023546">
    <property type="entry name" value="MGMT"/>
</dbReference>
<dbReference type="EMBL" id="JADINE010000022">
    <property type="protein sequence ID" value="MBO8407093.1"/>
    <property type="molecule type" value="Genomic_DNA"/>
</dbReference>
<keyword evidence="7 9" id="KW-0234">DNA repair</keyword>
<evidence type="ECO:0000256" key="5">
    <source>
        <dbReference type="ARBA" id="ARBA00022679"/>
    </source>
</evidence>
<reference evidence="12" key="2">
    <citation type="journal article" date="2021" name="PeerJ">
        <title>Extensive microbial diversity within the chicken gut microbiome revealed by metagenomics and culture.</title>
        <authorList>
            <person name="Gilroy R."/>
            <person name="Ravi A."/>
            <person name="Getino M."/>
            <person name="Pursley I."/>
            <person name="Horton D.L."/>
            <person name="Alikhan N.F."/>
            <person name="Baker D."/>
            <person name="Gharbi K."/>
            <person name="Hall N."/>
            <person name="Watson M."/>
            <person name="Adriaenssens E.M."/>
            <person name="Foster-Nyarko E."/>
            <person name="Jarju S."/>
            <person name="Secka A."/>
            <person name="Antonio M."/>
            <person name="Oren A."/>
            <person name="Chaudhuri R.R."/>
            <person name="La Ragione R."/>
            <person name="Hildebrand F."/>
            <person name="Pallen M.J."/>
        </authorList>
    </citation>
    <scope>NUCLEOTIDE SEQUENCE</scope>
    <source>
        <strain evidence="12">B1-16210</strain>
    </source>
</reference>
<evidence type="ECO:0000256" key="1">
    <source>
        <dbReference type="ARBA" id="ARBA00001286"/>
    </source>
</evidence>
<evidence type="ECO:0000259" key="10">
    <source>
        <dbReference type="Pfam" id="PF01035"/>
    </source>
</evidence>
<protein>
    <recommendedName>
        <fullName evidence="9">Methylated-DNA--protein-cysteine methyltransferase</fullName>
        <ecNumber evidence="9">2.1.1.63</ecNumber>
    </recommendedName>
    <alternativeName>
        <fullName evidence="9">6-O-methylguanine-DNA methyltransferase</fullName>
        <shortName evidence="9">MGMT</shortName>
    </alternativeName>
    <alternativeName>
        <fullName evidence="9">O-6-methylguanine-DNA-alkyltransferase</fullName>
    </alternativeName>
</protein>
<dbReference type="InterPro" id="IPR036631">
    <property type="entry name" value="MGMT_N_sf"/>
</dbReference>
<dbReference type="Pfam" id="PF02870">
    <property type="entry name" value="Methyltransf_1N"/>
    <property type="match status" value="1"/>
</dbReference>
<dbReference type="PROSITE" id="PS00374">
    <property type="entry name" value="MGMT"/>
    <property type="match status" value="1"/>
</dbReference>
<dbReference type="CDD" id="cd06445">
    <property type="entry name" value="ATase"/>
    <property type="match status" value="1"/>
</dbReference>
<evidence type="ECO:0000259" key="11">
    <source>
        <dbReference type="Pfam" id="PF02870"/>
    </source>
</evidence>
<name>A0A940DEG5_9PROT</name>
<dbReference type="InterPro" id="IPR036217">
    <property type="entry name" value="MethylDNA_cys_MeTrfase_DNAb"/>
</dbReference>
<dbReference type="InterPro" id="IPR008332">
    <property type="entry name" value="MethylG_MeTrfase_N"/>
</dbReference>
<evidence type="ECO:0000256" key="6">
    <source>
        <dbReference type="ARBA" id="ARBA00022763"/>
    </source>
</evidence>
<dbReference type="InterPro" id="IPR036388">
    <property type="entry name" value="WH-like_DNA-bd_sf"/>
</dbReference>
<keyword evidence="6 9" id="KW-0227">DNA damage</keyword>